<name>A0A1Y4UWP5_9BACE</name>
<dbReference type="EMBL" id="JAIWYE010000039">
    <property type="protein sequence ID" value="MCA4706527.1"/>
    <property type="molecule type" value="Genomic_DNA"/>
</dbReference>
<dbReference type="EMBL" id="NFLW01000067">
    <property type="protein sequence ID" value="OUQ62202.1"/>
    <property type="molecule type" value="Genomic_DNA"/>
</dbReference>
<reference evidence="2" key="5">
    <citation type="submission" date="2023-08" db="EMBL/GenBank/DDBJ databases">
        <title>Mucin Metabolism Genes Underlie the Key Renovations of Bacteroides xylanisolvens Genomes in Captive Great Apes.</title>
        <authorList>
            <person name="Nishida A.H."/>
        </authorList>
    </citation>
    <scope>NUCLEOTIDE SEQUENCE</scope>
    <source>
        <strain evidence="2">P13.H9</strain>
    </source>
</reference>
<dbReference type="Proteomes" id="UP000196036">
    <property type="component" value="Unassembled WGS sequence"/>
</dbReference>
<evidence type="ECO:0000313" key="7">
    <source>
        <dbReference type="Proteomes" id="UP000261210"/>
    </source>
</evidence>
<gene>
    <name evidence="3" type="ORF">B5E52_21720</name>
    <name evidence="5" type="ORF">DWW25_19720</name>
    <name evidence="4" type="ORF">DXD03_14155</name>
    <name evidence="1" type="ORF">GA398_18785</name>
    <name evidence="2" type="ORF">LD004_23285</name>
</gene>
<evidence type="ECO:0000313" key="6">
    <source>
        <dbReference type="Proteomes" id="UP000196036"/>
    </source>
</evidence>
<evidence type="ECO:0000313" key="8">
    <source>
        <dbReference type="Proteomes" id="UP000283369"/>
    </source>
</evidence>
<evidence type="ECO:0000313" key="4">
    <source>
        <dbReference type="EMBL" id="RGK60874.1"/>
    </source>
</evidence>
<evidence type="ECO:0000313" key="3">
    <source>
        <dbReference type="EMBL" id="OUQ62202.1"/>
    </source>
</evidence>
<dbReference type="Proteomes" id="UP000261210">
    <property type="component" value="Unassembled WGS sequence"/>
</dbReference>
<dbReference type="AlphaFoldDB" id="A0A1Y4UWP5"/>
<dbReference type="EMBL" id="QSQU01000020">
    <property type="protein sequence ID" value="RGK60874.1"/>
    <property type="molecule type" value="Genomic_DNA"/>
</dbReference>
<organism evidence="3 6">
    <name type="scientific">Bacteroides xylanisolvens</name>
    <dbReference type="NCBI Taxonomy" id="371601"/>
    <lineage>
        <taxon>Bacteria</taxon>
        <taxon>Pseudomonadati</taxon>
        <taxon>Bacteroidota</taxon>
        <taxon>Bacteroidia</taxon>
        <taxon>Bacteroidales</taxon>
        <taxon>Bacteroidaceae</taxon>
        <taxon>Bacteroides</taxon>
    </lineage>
</organism>
<dbReference type="Proteomes" id="UP000283369">
    <property type="component" value="Unassembled WGS sequence"/>
</dbReference>
<dbReference type="RefSeq" id="WP_032812093.1">
    <property type="nucleotide sequence ID" value="NZ_BAABZH010000002.1"/>
</dbReference>
<reference evidence="7 8" key="3">
    <citation type="submission" date="2018-08" db="EMBL/GenBank/DDBJ databases">
        <title>A genome reference for cultivated species of the human gut microbiota.</title>
        <authorList>
            <person name="Zou Y."/>
            <person name="Xue W."/>
            <person name="Luo G."/>
        </authorList>
    </citation>
    <scope>NUCLEOTIDE SEQUENCE [LARGE SCALE GENOMIC DNA]</scope>
    <source>
        <strain evidence="5 8">AF14-7</strain>
        <strain evidence="4 7">TF10-34</strain>
    </source>
</reference>
<sequence>MKNYDKMTKRAVTLKSSYMSNAKWSKLLKAIAESDIKYIASEVLAKDLVCDTLWHILLADYLGNGKYTADGIAGAIRTKNIEYVIIPFESINELSRMKDLIEKIGKFEYDIDNEKLIIKIFGYR</sequence>
<reference evidence="3" key="2">
    <citation type="journal article" date="2018" name="BMC Genomics">
        <title>Whole genome sequencing and function prediction of 133 gut anaerobes isolated from chicken caecum in pure cultures.</title>
        <authorList>
            <person name="Medvecky M."/>
            <person name="Cejkova D."/>
            <person name="Polansky O."/>
            <person name="Karasova D."/>
            <person name="Kubasova T."/>
            <person name="Cizek A."/>
            <person name="Rychlik I."/>
        </authorList>
    </citation>
    <scope>NUCLEOTIDE SEQUENCE</scope>
    <source>
        <strain evidence="3">An109</strain>
    </source>
</reference>
<protein>
    <submittedName>
        <fullName evidence="3">Uncharacterized protein</fullName>
    </submittedName>
</protein>
<dbReference type="Proteomes" id="UP001198461">
    <property type="component" value="Unassembled WGS sequence"/>
</dbReference>
<reference evidence="6" key="1">
    <citation type="submission" date="2017-04" db="EMBL/GenBank/DDBJ databases">
        <title>Function of individual gut microbiota members based on whole genome sequencing of pure cultures obtained from chicken caecum.</title>
        <authorList>
            <person name="Medvecky M."/>
            <person name="Cejkova D."/>
            <person name="Polansky O."/>
            <person name="Karasova D."/>
            <person name="Kubasova T."/>
            <person name="Cizek A."/>
            <person name="Rychlik I."/>
        </authorList>
    </citation>
    <scope>NUCLEOTIDE SEQUENCE [LARGE SCALE GENOMIC DNA]</scope>
    <source>
        <strain evidence="6">An109</strain>
    </source>
</reference>
<accession>A0A1Y4UWP5</accession>
<dbReference type="EMBL" id="QRYV01000057">
    <property type="protein sequence ID" value="RGV08077.1"/>
    <property type="molecule type" value="Genomic_DNA"/>
</dbReference>
<evidence type="ECO:0000313" key="1">
    <source>
        <dbReference type="EMBL" id="KAB6144682.1"/>
    </source>
</evidence>
<dbReference type="EMBL" id="WDED01000033">
    <property type="protein sequence ID" value="KAB6144682.1"/>
    <property type="molecule type" value="Genomic_DNA"/>
</dbReference>
<dbReference type="Proteomes" id="UP000434604">
    <property type="component" value="Unassembled WGS sequence"/>
</dbReference>
<reference evidence="1 9" key="4">
    <citation type="journal article" date="2019" name="Nat. Med.">
        <title>A library of human gut bacterial isolates paired with longitudinal multiomics data enables mechanistic microbiome research.</title>
        <authorList>
            <person name="Poyet M."/>
            <person name="Groussin M."/>
            <person name="Gibbons S.M."/>
            <person name="Avila-Pacheco J."/>
            <person name="Jiang X."/>
            <person name="Kearney S.M."/>
            <person name="Perrotta A.R."/>
            <person name="Berdy B."/>
            <person name="Zhao S."/>
            <person name="Lieberman T.D."/>
            <person name="Swanson P.K."/>
            <person name="Smith M."/>
            <person name="Roesemann S."/>
            <person name="Alexander J.E."/>
            <person name="Rich S.A."/>
            <person name="Livny J."/>
            <person name="Vlamakis H."/>
            <person name="Clish C."/>
            <person name="Bullock K."/>
            <person name="Deik A."/>
            <person name="Scott J."/>
            <person name="Pierce K.A."/>
            <person name="Xavier R.J."/>
            <person name="Alm E.J."/>
        </authorList>
    </citation>
    <scope>NUCLEOTIDE SEQUENCE [LARGE SCALE GENOMIC DNA]</scope>
    <source>
        <strain evidence="1 9">BIOML-A58</strain>
    </source>
</reference>
<evidence type="ECO:0000313" key="2">
    <source>
        <dbReference type="EMBL" id="MCA4706527.1"/>
    </source>
</evidence>
<comment type="caution">
    <text evidence="3">The sequence shown here is derived from an EMBL/GenBank/DDBJ whole genome shotgun (WGS) entry which is preliminary data.</text>
</comment>
<evidence type="ECO:0000313" key="5">
    <source>
        <dbReference type="EMBL" id="RGV08077.1"/>
    </source>
</evidence>
<proteinExistence type="predicted"/>
<evidence type="ECO:0000313" key="9">
    <source>
        <dbReference type="Proteomes" id="UP000434604"/>
    </source>
</evidence>